<reference evidence="2" key="1">
    <citation type="journal article" date="2020" name="Stud. Mycol.">
        <title>101 Dothideomycetes genomes: a test case for predicting lifestyles and emergence of pathogens.</title>
        <authorList>
            <person name="Haridas S."/>
            <person name="Albert R."/>
            <person name="Binder M."/>
            <person name="Bloem J."/>
            <person name="Labutti K."/>
            <person name="Salamov A."/>
            <person name="Andreopoulos B."/>
            <person name="Baker S."/>
            <person name="Barry K."/>
            <person name="Bills G."/>
            <person name="Bluhm B."/>
            <person name="Cannon C."/>
            <person name="Castanera R."/>
            <person name="Culley D."/>
            <person name="Daum C."/>
            <person name="Ezra D."/>
            <person name="Gonzalez J."/>
            <person name="Henrissat B."/>
            <person name="Kuo A."/>
            <person name="Liang C."/>
            <person name="Lipzen A."/>
            <person name="Lutzoni F."/>
            <person name="Magnuson J."/>
            <person name="Mondo S."/>
            <person name="Nolan M."/>
            <person name="Ohm R."/>
            <person name="Pangilinan J."/>
            <person name="Park H.-J."/>
            <person name="Ramirez L."/>
            <person name="Alfaro M."/>
            <person name="Sun H."/>
            <person name="Tritt A."/>
            <person name="Yoshinaga Y."/>
            <person name="Zwiers L.-H."/>
            <person name="Turgeon B."/>
            <person name="Goodwin S."/>
            <person name="Spatafora J."/>
            <person name="Crous P."/>
            <person name="Grigoriev I."/>
        </authorList>
    </citation>
    <scope>NUCLEOTIDE SEQUENCE</scope>
    <source>
        <strain evidence="2">CBS 125425</strain>
    </source>
</reference>
<feature type="compositionally biased region" description="Polar residues" evidence="1">
    <location>
        <begin position="172"/>
        <end position="188"/>
    </location>
</feature>
<gene>
    <name evidence="2" type="ORF">EJ04DRAFT_511607</name>
</gene>
<feature type="region of interest" description="Disordered" evidence="1">
    <location>
        <begin position="137"/>
        <end position="211"/>
    </location>
</feature>
<dbReference type="Proteomes" id="UP000799444">
    <property type="component" value="Unassembled WGS sequence"/>
</dbReference>
<proteinExistence type="predicted"/>
<feature type="region of interest" description="Disordered" evidence="1">
    <location>
        <begin position="437"/>
        <end position="521"/>
    </location>
</feature>
<protein>
    <submittedName>
        <fullName evidence="2">Uncharacterized protein</fullName>
    </submittedName>
</protein>
<keyword evidence="3" id="KW-1185">Reference proteome</keyword>
<dbReference type="AlphaFoldDB" id="A0A9P4R2K5"/>
<evidence type="ECO:0000313" key="2">
    <source>
        <dbReference type="EMBL" id="KAF2735653.1"/>
    </source>
</evidence>
<feature type="compositionally biased region" description="Basic and acidic residues" evidence="1">
    <location>
        <begin position="508"/>
        <end position="521"/>
    </location>
</feature>
<feature type="compositionally biased region" description="Polar residues" evidence="1">
    <location>
        <begin position="439"/>
        <end position="448"/>
    </location>
</feature>
<name>A0A9P4R2K5_9PLEO</name>
<feature type="compositionally biased region" description="Basic and acidic residues" evidence="1">
    <location>
        <begin position="149"/>
        <end position="166"/>
    </location>
</feature>
<evidence type="ECO:0000256" key="1">
    <source>
        <dbReference type="SAM" id="MobiDB-lite"/>
    </source>
</evidence>
<dbReference type="OrthoDB" id="3945111at2759"/>
<feature type="compositionally biased region" description="Basic and acidic residues" evidence="1">
    <location>
        <begin position="263"/>
        <end position="313"/>
    </location>
</feature>
<dbReference type="EMBL" id="ML996133">
    <property type="protein sequence ID" value="KAF2735653.1"/>
    <property type="molecule type" value="Genomic_DNA"/>
</dbReference>
<feature type="compositionally biased region" description="Low complexity" evidence="1">
    <location>
        <begin position="462"/>
        <end position="480"/>
    </location>
</feature>
<organism evidence="2 3">
    <name type="scientific">Polyplosphaeria fusca</name>
    <dbReference type="NCBI Taxonomy" id="682080"/>
    <lineage>
        <taxon>Eukaryota</taxon>
        <taxon>Fungi</taxon>
        <taxon>Dikarya</taxon>
        <taxon>Ascomycota</taxon>
        <taxon>Pezizomycotina</taxon>
        <taxon>Dothideomycetes</taxon>
        <taxon>Pleosporomycetidae</taxon>
        <taxon>Pleosporales</taxon>
        <taxon>Tetraplosphaeriaceae</taxon>
        <taxon>Polyplosphaeria</taxon>
    </lineage>
</organism>
<sequence>MDQHQESDMAGPSFDIHSTEGLPPTSTHSPRRDSESTTYSVPVQRMPSGLYELPIHGNCPTCRHRHRAALVKVRMSRSRIGHVRCEQCRRKWIAFGDPNPNATCTSLLSSMTNEPDPIEMDFRSTLYEMVRSLSAVGSPRLPSVSEQAPVKKTEQVHEENDDETRIQDVPVTRSNRTRQYTSPPSSSRAHGGTPSRPLKETEMTARKARRAGALVHRMKKFKNRFLGSEPFRFGNLFKVTKKSDAKVTDKALGKRPVPTTVETRNESASRTHSEPPHQHEPHKSSNKESQGKHKHAERVETEGGARAKRRFDRDLKELEQMDAEARANWYRHQISEFKTQSTEWHFEHTASPRHHSEPFDPHFANFQDPIPQFPSSSSLSVDSVRFSQATTAGSMIATSGVQLPLSVIFNRPPRPNSLPVGSTFPPRGFRLLEHERAGTRSSVESYTSGGIGPNGLDISNMPTAPTSAPTSNAPSTSLAPLHGSVLEHVPTTVTEDASESVPYVNGHRTPDEQSHDHGGSI</sequence>
<feature type="region of interest" description="Disordered" evidence="1">
    <location>
        <begin position="245"/>
        <end position="313"/>
    </location>
</feature>
<feature type="region of interest" description="Disordered" evidence="1">
    <location>
        <begin position="1"/>
        <end position="43"/>
    </location>
</feature>
<comment type="caution">
    <text evidence="2">The sequence shown here is derived from an EMBL/GenBank/DDBJ whole genome shotgun (WGS) entry which is preliminary data.</text>
</comment>
<evidence type="ECO:0000313" key="3">
    <source>
        <dbReference type="Proteomes" id="UP000799444"/>
    </source>
</evidence>
<accession>A0A9P4R2K5</accession>